<dbReference type="GO" id="GO:0005524">
    <property type="term" value="F:ATP binding"/>
    <property type="evidence" value="ECO:0007669"/>
    <property type="project" value="UniProtKB-KW"/>
</dbReference>
<dbReference type="GO" id="GO:0004637">
    <property type="term" value="F:phosphoribosylamine-glycine ligase activity"/>
    <property type="evidence" value="ECO:0007669"/>
    <property type="project" value="TreeGrafter"/>
</dbReference>
<dbReference type="Gene3D" id="3.30.1330.10">
    <property type="entry name" value="PurM-like, N-terminal domain"/>
    <property type="match status" value="1"/>
</dbReference>
<organism evidence="18 19">
    <name type="scientific">Candidatus Auribacter fodinae</name>
    <dbReference type="NCBI Taxonomy" id="2093366"/>
    <lineage>
        <taxon>Bacteria</taxon>
        <taxon>Pseudomonadati</taxon>
        <taxon>Candidatus Auribacterota</taxon>
        <taxon>Candidatus Auribacteria</taxon>
        <taxon>Candidatus Auribacterales</taxon>
        <taxon>Candidatus Auribacteraceae</taxon>
        <taxon>Candidatus Auribacter</taxon>
    </lineage>
</organism>
<proteinExistence type="inferred from homology"/>
<dbReference type="NCBIfam" id="TIGR00878">
    <property type="entry name" value="purM"/>
    <property type="match status" value="1"/>
</dbReference>
<dbReference type="InterPro" id="IPR016188">
    <property type="entry name" value="PurM-like_N"/>
</dbReference>
<evidence type="ECO:0000256" key="8">
    <source>
        <dbReference type="ARBA" id="ARBA00022741"/>
    </source>
</evidence>
<keyword evidence="6 15" id="KW-0963">Cytoplasm</keyword>
<accession>A0A3A4QV71</accession>
<dbReference type="EC" id="6.3.3.1" evidence="4 15"/>
<dbReference type="SUPFAM" id="SSF56042">
    <property type="entry name" value="PurM C-terminal domain-like"/>
    <property type="match status" value="1"/>
</dbReference>
<evidence type="ECO:0000313" key="19">
    <source>
        <dbReference type="Proteomes" id="UP000266426"/>
    </source>
</evidence>
<evidence type="ECO:0000256" key="6">
    <source>
        <dbReference type="ARBA" id="ARBA00022490"/>
    </source>
</evidence>
<evidence type="ECO:0000256" key="7">
    <source>
        <dbReference type="ARBA" id="ARBA00022598"/>
    </source>
</evidence>
<evidence type="ECO:0000259" key="16">
    <source>
        <dbReference type="Pfam" id="PF00586"/>
    </source>
</evidence>
<dbReference type="CDD" id="cd02196">
    <property type="entry name" value="PurM"/>
    <property type="match status" value="1"/>
</dbReference>
<keyword evidence="9 15" id="KW-0658">Purine biosynthesis</keyword>
<dbReference type="UniPathway" id="UPA00074">
    <property type="reaction ID" value="UER00129"/>
</dbReference>
<evidence type="ECO:0000256" key="2">
    <source>
        <dbReference type="ARBA" id="ARBA00004686"/>
    </source>
</evidence>
<dbReference type="GO" id="GO:0005829">
    <property type="term" value="C:cytosol"/>
    <property type="evidence" value="ECO:0007669"/>
    <property type="project" value="TreeGrafter"/>
</dbReference>
<evidence type="ECO:0000256" key="4">
    <source>
        <dbReference type="ARBA" id="ARBA00013047"/>
    </source>
</evidence>
<feature type="domain" description="PurM-like N-terminal" evidence="16">
    <location>
        <begin position="59"/>
        <end position="164"/>
    </location>
</feature>
<comment type="catalytic activity">
    <reaction evidence="14 15">
        <text>2-formamido-N(1)-(5-O-phospho-beta-D-ribosyl)acetamidine + ATP = 5-amino-1-(5-phospho-beta-D-ribosyl)imidazole + ADP + phosphate + H(+)</text>
        <dbReference type="Rhea" id="RHEA:23032"/>
        <dbReference type="ChEBI" id="CHEBI:15378"/>
        <dbReference type="ChEBI" id="CHEBI:30616"/>
        <dbReference type="ChEBI" id="CHEBI:43474"/>
        <dbReference type="ChEBI" id="CHEBI:137981"/>
        <dbReference type="ChEBI" id="CHEBI:147287"/>
        <dbReference type="ChEBI" id="CHEBI:456216"/>
        <dbReference type="EC" id="6.3.3.1"/>
    </reaction>
</comment>
<evidence type="ECO:0000256" key="11">
    <source>
        <dbReference type="ARBA" id="ARBA00031908"/>
    </source>
</evidence>
<dbReference type="InterPro" id="IPR036676">
    <property type="entry name" value="PurM-like_C_sf"/>
</dbReference>
<reference evidence="18 19" key="1">
    <citation type="journal article" date="2017" name="ISME J.">
        <title>Energy and carbon metabolisms in a deep terrestrial subsurface fluid microbial community.</title>
        <authorList>
            <person name="Momper L."/>
            <person name="Jungbluth S.P."/>
            <person name="Lee M.D."/>
            <person name="Amend J.P."/>
        </authorList>
    </citation>
    <scope>NUCLEOTIDE SEQUENCE [LARGE SCALE GENOMIC DNA]</scope>
    <source>
        <strain evidence="18">SURF_26</strain>
    </source>
</reference>
<dbReference type="Pfam" id="PF02769">
    <property type="entry name" value="AIRS_C"/>
    <property type="match status" value="1"/>
</dbReference>
<dbReference type="Proteomes" id="UP000266426">
    <property type="component" value="Unassembled WGS sequence"/>
</dbReference>
<evidence type="ECO:0000256" key="15">
    <source>
        <dbReference type="HAMAP-Rule" id="MF_00741"/>
    </source>
</evidence>
<dbReference type="EMBL" id="QZJZ01000093">
    <property type="protein sequence ID" value="RJP56579.1"/>
    <property type="molecule type" value="Genomic_DNA"/>
</dbReference>
<evidence type="ECO:0000256" key="12">
    <source>
        <dbReference type="ARBA" id="ARBA00032931"/>
    </source>
</evidence>
<gene>
    <name evidence="15" type="primary">purM</name>
    <name evidence="18" type="ORF">C4541_12015</name>
</gene>
<dbReference type="Gene3D" id="3.90.650.10">
    <property type="entry name" value="PurM-like C-terminal domain"/>
    <property type="match status" value="1"/>
</dbReference>
<dbReference type="FunFam" id="3.90.650.10:FF:000011">
    <property type="entry name" value="Phosphoribosylformylglycinamidine cyclo-ligase"/>
    <property type="match status" value="1"/>
</dbReference>
<evidence type="ECO:0000256" key="14">
    <source>
        <dbReference type="ARBA" id="ARBA00049057"/>
    </source>
</evidence>
<dbReference type="GO" id="GO:0046084">
    <property type="term" value="P:adenine biosynthetic process"/>
    <property type="evidence" value="ECO:0007669"/>
    <property type="project" value="TreeGrafter"/>
</dbReference>
<evidence type="ECO:0000256" key="9">
    <source>
        <dbReference type="ARBA" id="ARBA00022755"/>
    </source>
</evidence>
<evidence type="ECO:0000313" key="18">
    <source>
        <dbReference type="EMBL" id="RJP56579.1"/>
    </source>
</evidence>
<comment type="pathway">
    <text evidence="2 15">Purine metabolism; IMP biosynthesis via de novo pathway; 5-amino-1-(5-phospho-D-ribosyl)imidazole from N(2)-formyl-N(1)-(5-phospho-D-ribosyl)glycinamide: step 2/2.</text>
</comment>
<dbReference type="SUPFAM" id="SSF55326">
    <property type="entry name" value="PurM N-terminal domain-like"/>
    <property type="match status" value="1"/>
</dbReference>
<dbReference type="PANTHER" id="PTHR10520:SF12">
    <property type="entry name" value="TRIFUNCTIONAL PURINE BIOSYNTHETIC PROTEIN ADENOSINE-3"/>
    <property type="match status" value="1"/>
</dbReference>
<dbReference type="GO" id="GO:0006189">
    <property type="term" value="P:'de novo' IMP biosynthetic process"/>
    <property type="evidence" value="ECO:0007669"/>
    <property type="project" value="UniProtKB-UniRule"/>
</dbReference>
<keyword evidence="7 15" id="KW-0436">Ligase</keyword>
<dbReference type="InterPro" id="IPR010918">
    <property type="entry name" value="PurM-like_C_dom"/>
</dbReference>
<name>A0A3A4QV71_9BACT</name>
<dbReference type="AlphaFoldDB" id="A0A3A4QV71"/>
<protein>
    <recommendedName>
        <fullName evidence="5 15">Phosphoribosylformylglycinamidine cyclo-ligase</fullName>
        <ecNumber evidence="4 15">6.3.3.1</ecNumber>
    </recommendedName>
    <alternativeName>
        <fullName evidence="12 15">AIR synthase</fullName>
    </alternativeName>
    <alternativeName>
        <fullName evidence="13 15">AIRS</fullName>
    </alternativeName>
    <alternativeName>
        <fullName evidence="11 15">Phosphoribosyl-aminoimidazole synthetase</fullName>
    </alternativeName>
</protein>
<dbReference type="PANTHER" id="PTHR10520">
    <property type="entry name" value="TRIFUNCTIONAL PURINE BIOSYNTHETIC PROTEIN ADENOSINE-3-RELATED"/>
    <property type="match status" value="1"/>
</dbReference>
<dbReference type="HAMAP" id="MF_00741">
    <property type="entry name" value="AIRS"/>
    <property type="match status" value="1"/>
</dbReference>
<evidence type="ECO:0000256" key="5">
    <source>
        <dbReference type="ARBA" id="ARBA00020367"/>
    </source>
</evidence>
<evidence type="ECO:0000256" key="1">
    <source>
        <dbReference type="ARBA" id="ARBA00004496"/>
    </source>
</evidence>
<sequence length="347" mass="37154">MDTDNKATYKAAGVDIDEGIKAVNFIKERMKRTSFQNVLSGIGGFGGIVDFTKLGLKQPALVSSIDGVGTKTKVASAYGKFEGIGRDIVSHCINDIAVQGAAPLFFMDYIGVSHLNAELVDALIAGILSICEEENCILLGGETAEMPGVYAENEFDLVGCIVGYIEKENIITGKDICPGDVIIGLPSSGLHTNGFSLARKVLLDMGKLDLHSTPAGLDRPLGDVLLEPHRCYGKIIRQASGVFNIKGIAHITGGGVIDNIPRILPDTTEAVIDTRTWTTPPIFSLIQSIGAIDEHEMHRVFNMGIGLTLIVPAEQAEDILSFLDDNQQNPVQIGEIRAGQQKVSLII</sequence>
<comment type="caution">
    <text evidence="18">The sequence shown here is derived from an EMBL/GenBank/DDBJ whole genome shotgun (WGS) entry which is preliminary data.</text>
</comment>
<dbReference type="Pfam" id="PF00586">
    <property type="entry name" value="AIRS"/>
    <property type="match status" value="1"/>
</dbReference>
<dbReference type="InterPro" id="IPR004733">
    <property type="entry name" value="PurM_cligase"/>
</dbReference>
<keyword evidence="10 15" id="KW-0067">ATP-binding</keyword>
<evidence type="ECO:0000256" key="10">
    <source>
        <dbReference type="ARBA" id="ARBA00022840"/>
    </source>
</evidence>
<evidence type="ECO:0000256" key="3">
    <source>
        <dbReference type="ARBA" id="ARBA00010280"/>
    </source>
</evidence>
<keyword evidence="8 15" id="KW-0547">Nucleotide-binding</keyword>
<dbReference type="GO" id="GO:0004641">
    <property type="term" value="F:phosphoribosylformylglycinamidine cyclo-ligase activity"/>
    <property type="evidence" value="ECO:0007669"/>
    <property type="project" value="UniProtKB-UniRule"/>
</dbReference>
<evidence type="ECO:0000256" key="13">
    <source>
        <dbReference type="ARBA" id="ARBA00033093"/>
    </source>
</evidence>
<comment type="similarity">
    <text evidence="3 15">Belongs to the AIR synthase family.</text>
</comment>
<comment type="subcellular location">
    <subcellularLocation>
        <location evidence="1 15">Cytoplasm</location>
    </subcellularLocation>
</comment>
<evidence type="ECO:0000259" key="17">
    <source>
        <dbReference type="Pfam" id="PF02769"/>
    </source>
</evidence>
<feature type="domain" description="PurM-like C-terminal" evidence="17">
    <location>
        <begin position="178"/>
        <end position="341"/>
    </location>
</feature>
<dbReference type="InterPro" id="IPR036921">
    <property type="entry name" value="PurM-like_N_sf"/>
</dbReference>